<organism evidence="9 10">
    <name type="scientific">Eremothecium gossypii (strain ATCC 10895 / CBS 109.51 / FGSC 9923 / NRRL Y-1056)</name>
    <name type="common">Yeast</name>
    <name type="synonym">Ashbya gossypii</name>
    <dbReference type="NCBI Taxonomy" id="284811"/>
    <lineage>
        <taxon>Eukaryota</taxon>
        <taxon>Fungi</taxon>
        <taxon>Dikarya</taxon>
        <taxon>Ascomycota</taxon>
        <taxon>Saccharomycotina</taxon>
        <taxon>Saccharomycetes</taxon>
        <taxon>Saccharomycetales</taxon>
        <taxon>Saccharomycetaceae</taxon>
        <taxon>Eremothecium</taxon>
    </lineage>
</organism>
<dbReference type="EMBL" id="AE016816">
    <property type="protein sequence ID" value="AAS51388.1"/>
    <property type="molecule type" value="Genomic_DNA"/>
</dbReference>
<dbReference type="GO" id="GO:0032040">
    <property type="term" value="C:small-subunit processome"/>
    <property type="evidence" value="ECO:0007669"/>
    <property type="project" value="EnsemblFungi"/>
</dbReference>
<sequence>MVSNTVHPKYKLSVVSGGRPQIPRVSNRSSSQKTVTRLTHDRENYIIPFNNQLKIYAIETRQCVKTVKYGNSAVLGEVFGRDDGTSVVHIALGDASGEAEHDDDKLTLFSSRGHAVVVNYRGKLVDEPKQWTLGVSDGEAVLKVFENAQGAVCRVLTIAEASSGTHTYRLYAYQSGQLEQLRVFEEVLLSTWSSNDAHLAVLVRDSEGKKRLVVEPLTEEGAQHSLPLPVSNLAASSNASFVTSMALDNAGQQVAVGFASGVITLINVSDGSSRLLKWHIDAVLAMSFSVDDTYLISGGWEKVVSFWQLSTNLQQFLPRLNGVILDCCALDEKYFSLALQMTENTSNTDYQFLILSFTDLNSRLAINGPLPVFHSAVSDVVQPLSALSTKTSISSSKIHSSKKKHLRKLLKSKRQDFTCSFSVNPLTKHLYFPHNSAVQIYDFYKNEQVSYQYISSGINNAMGKVRDELNLQDPVVHRVQFTRDGLWMVTYEVESQPEGLLSSKDVHHILKFWSCESDGEWQLKTKIINPHGMSVPVTDIVVAPFTVNDSQGCITADNNGGLKYWCFDKKENNWCLLKMLLPNFNHFSNNVAVAWSRDGSLLFHAFDDKVSIIDFNLFKVFESAGSRGLSTISLDAPIQYLSFVNDVTLIVVTKITLQFFNLLTGQYKGSFDVYPYVNGTYKPGHLHRLVSCDEKTGRVAFVVNQQEKDSNGNPTSSYRSRVLIFNPDLSERLGTFEHDEYISCISWNNDTDFIFIDTNCKLGIVSTTTSSEMMEEVNVDSGFDALSASSTDFEKQLRDLSKHTENTPSPDENEADLKLEFINGQQINRLINMNSFTSMFENIDNIKLDTLFDRVMKVIS</sequence>
<evidence type="ECO:0000256" key="5">
    <source>
        <dbReference type="ARBA" id="ARBA00022737"/>
    </source>
</evidence>
<evidence type="ECO:0000313" key="10">
    <source>
        <dbReference type="Proteomes" id="UP000000591"/>
    </source>
</evidence>
<dbReference type="InterPro" id="IPR015943">
    <property type="entry name" value="WD40/YVTN_repeat-like_dom_sf"/>
</dbReference>
<keyword evidence="7" id="KW-0539">Nucleus</keyword>
<dbReference type="Gene3D" id="2.130.10.10">
    <property type="entry name" value="YVTN repeat-like/Quinoprotein amine dehydrogenase"/>
    <property type="match status" value="2"/>
</dbReference>
<evidence type="ECO:0000256" key="2">
    <source>
        <dbReference type="ARBA" id="ARBA00022517"/>
    </source>
</evidence>
<feature type="repeat" description="WD" evidence="8">
    <location>
        <begin position="276"/>
        <end position="311"/>
    </location>
</feature>
<dbReference type="InterPro" id="IPR053826">
    <property type="entry name" value="WDR75"/>
</dbReference>
<dbReference type="PROSITE" id="PS50082">
    <property type="entry name" value="WD_REPEATS_2"/>
    <property type="match status" value="1"/>
</dbReference>
<dbReference type="GO" id="GO:0034455">
    <property type="term" value="C:t-UTP complex"/>
    <property type="evidence" value="ECO:0007669"/>
    <property type="project" value="EnsemblFungi"/>
</dbReference>
<reference evidence="9 10" key="1">
    <citation type="journal article" date="2004" name="Science">
        <title>The Ashbya gossypii genome as a tool for mapping the ancient Saccharomyces cerevisiae genome.</title>
        <authorList>
            <person name="Dietrich F.S."/>
            <person name="Voegeli S."/>
            <person name="Brachat S."/>
            <person name="Lerch A."/>
            <person name="Gates K."/>
            <person name="Steiner S."/>
            <person name="Mohr C."/>
            <person name="Pohlmann R."/>
            <person name="Luedi P."/>
            <person name="Choi S."/>
            <person name="Wing R.A."/>
            <person name="Flavier A."/>
            <person name="Gaffney T.D."/>
            <person name="Philippsen P."/>
        </authorList>
    </citation>
    <scope>NUCLEOTIDE SEQUENCE [LARGE SCALE GENOMIC DNA]</scope>
    <source>
        <strain evidence="10">ATCC 10895 / CBS 109.51 / FGSC 9923 / NRRL Y-1056</strain>
    </source>
</reference>
<dbReference type="STRING" id="284811.Q75BV9"/>
<dbReference type="GO" id="GO:0000462">
    <property type="term" value="P:maturation of SSU-rRNA from tricistronic rRNA transcript (SSU-rRNA, 5.8S rRNA, LSU-rRNA)"/>
    <property type="evidence" value="ECO:0007669"/>
    <property type="project" value="EnsemblFungi"/>
</dbReference>
<dbReference type="GO" id="GO:2000234">
    <property type="term" value="P:positive regulation of rRNA processing"/>
    <property type="evidence" value="ECO:0000318"/>
    <property type="project" value="GO_Central"/>
</dbReference>
<evidence type="ECO:0000256" key="3">
    <source>
        <dbReference type="ARBA" id="ARBA00022552"/>
    </source>
</evidence>
<dbReference type="KEGG" id="ago:AGOS_ACR162C"/>
<dbReference type="HOGENOM" id="CLU_348179_0_0_1"/>
<protein>
    <submittedName>
        <fullName evidence="9">ACR162Cp</fullName>
    </submittedName>
</protein>
<dbReference type="eggNOG" id="KOG1963">
    <property type="taxonomic scope" value="Eukaryota"/>
</dbReference>
<dbReference type="PANTHER" id="PTHR44215:SF1">
    <property type="entry name" value="WD REPEAT-CONTAINING PROTEIN 75"/>
    <property type="match status" value="1"/>
</dbReference>
<dbReference type="SMART" id="SM00320">
    <property type="entry name" value="WD40"/>
    <property type="match status" value="4"/>
</dbReference>
<keyword evidence="5" id="KW-0677">Repeat</keyword>
<dbReference type="InterPro" id="IPR011044">
    <property type="entry name" value="Quino_amine_DH_bsu"/>
</dbReference>
<evidence type="ECO:0000256" key="4">
    <source>
        <dbReference type="ARBA" id="ARBA00022574"/>
    </source>
</evidence>
<dbReference type="GO" id="GO:0034511">
    <property type="term" value="F:U3 snoRNA binding"/>
    <property type="evidence" value="ECO:0007669"/>
    <property type="project" value="EnsemblFungi"/>
</dbReference>
<dbReference type="GO" id="GO:0003723">
    <property type="term" value="F:RNA binding"/>
    <property type="evidence" value="ECO:0000318"/>
    <property type="project" value="GO_Central"/>
</dbReference>
<dbReference type="FunCoup" id="Q75BV9">
    <property type="interactions" value="474"/>
</dbReference>
<dbReference type="Pfam" id="PF00400">
    <property type="entry name" value="WD40"/>
    <property type="match status" value="1"/>
</dbReference>
<dbReference type="SUPFAM" id="SSF50969">
    <property type="entry name" value="YVTN repeat-like/Quinoprotein amine dehydrogenase"/>
    <property type="match status" value="1"/>
</dbReference>
<evidence type="ECO:0000256" key="8">
    <source>
        <dbReference type="PROSITE-ProRule" id="PRU00221"/>
    </source>
</evidence>
<keyword evidence="3" id="KW-0698">rRNA processing</keyword>
<evidence type="ECO:0000256" key="7">
    <source>
        <dbReference type="ARBA" id="ARBA00023242"/>
    </source>
</evidence>
<comment type="subcellular location">
    <subcellularLocation>
        <location evidence="1">Nucleus</location>
        <location evidence="1">Nucleolus</location>
    </subcellularLocation>
</comment>
<gene>
    <name evidence="9" type="ORF">AGOS_ACR162C</name>
</gene>
<dbReference type="InParanoid" id="Q75BV9"/>
<dbReference type="InterPro" id="IPR001680">
    <property type="entry name" value="WD40_rpt"/>
</dbReference>
<evidence type="ECO:0000256" key="1">
    <source>
        <dbReference type="ARBA" id="ARBA00004604"/>
    </source>
</evidence>
<name>Q75BV9_EREGS</name>
<keyword evidence="10" id="KW-1185">Reference proteome</keyword>
<dbReference type="PANTHER" id="PTHR44215">
    <property type="entry name" value="WD REPEAT-CONTAINING PROTEIN 75"/>
    <property type="match status" value="1"/>
</dbReference>
<evidence type="ECO:0000313" key="9">
    <source>
        <dbReference type="EMBL" id="AAS51388.1"/>
    </source>
</evidence>
<keyword evidence="4 8" id="KW-0853">WD repeat</keyword>
<dbReference type="GO" id="GO:0005777">
    <property type="term" value="C:peroxisome"/>
    <property type="evidence" value="ECO:0007669"/>
    <property type="project" value="EnsemblFungi"/>
</dbReference>
<proteinExistence type="predicted"/>
<dbReference type="OrthoDB" id="4096at2759"/>
<dbReference type="GeneID" id="4619696"/>
<dbReference type="OMA" id="KWHIDSV"/>
<dbReference type="GO" id="GO:0045943">
    <property type="term" value="P:positive regulation of transcription by RNA polymerase I"/>
    <property type="evidence" value="ECO:0000318"/>
    <property type="project" value="GO_Central"/>
</dbReference>
<dbReference type="PROSITE" id="PS50294">
    <property type="entry name" value="WD_REPEATS_REGION"/>
    <property type="match status" value="1"/>
</dbReference>
<evidence type="ECO:0000256" key="6">
    <source>
        <dbReference type="ARBA" id="ARBA00023163"/>
    </source>
</evidence>
<keyword evidence="2" id="KW-0690">Ribosome biogenesis</keyword>
<dbReference type="GO" id="GO:0005730">
    <property type="term" value="C:nucleolus"/>
    <property type="evidence" value="ECO:0000318"/>
    <property type="project" value="GO_Central"/>
</dbReference>
<dbReference type="AlphaFoldDB" id="Q75BV9"/>
<dbReference type="SUPFAM" id="SSF50978">
    <property type="entry name" value="WD40 repeat-like"/>
    <property type="match status" value="1"/>
</dbReference>
<dbReference type="RefSeq" id="NP_983564.1">
    <property type="nucleotide sequence ID" value="NM_208917.1"/>
</dbReference>
<dbReference type="GO" id="GO:0033553">
    <property type="term" value="C:rDNA heterochromatin"/>
    <property type="evidence" value="ECO:0007669"/>
    <property type="project" value="EnsemblFungi"/>
</dbReference>
<dbReference type="Proteomes" id="UP000000591">
    <property type="component" value="Chromosome III"/>
</dbReference>
<reference evidence="10" key="2">
    <citation type="journal article" date="2013" name="G3 (Bethesda)">
        <title>Genomes of Ashbya fungi isolated from insects reveal four mating-type loci, numerous translocations, lack of transposons, and distinct gene duplications.</title>
        <authorList>
            <person name="Dietrich F.S."/>
            <person name="Voegeli S."/>
            <person name="Kuo S."/>
            <person name="Philippsen P."/>
        </authorList>
    </citation>
    <scope>GENOME REANNOTATION</scope>
    <source>
        <strain evidence="10">ATCC 10895 / CBS 109.51 / FGSC 9923 / NRRL Y-1056</strain>
    </source>
</reference>
<dbReference type="InterPro" id="IPR036322">
    <property type="entry name" value="WD40_repeat_dom_sf"/>
</dbReference>
<keyword evidence="6" id="KW-0804">Transcription</keyword>
<accession>Q75BV9</accession>